<name>A0ABR0BIX8_PURLI</name>
<accession>A0ABR0BIX8</accession>
<keyword evidence="3 7" id="KW-0732">Signal</keyword>
<feature type="domain" description="NodB homology" evidence="8">
    <location>
        <begin position="659"/>
        <end position="849"/>
    </location>
</feature>
<dbReference type="PROSITE" id="PS51677">
    <property type="entry name" value="NODB"/>
    <property type="match status" value="1"/>
</dbReference>
<evidence type="ECO:0000256" key="4">
    <source>
        <dbReference type="ARBA" id="ARBA00022801"/>
    </source>
</evidence>
<sequence>MFTPRMRHLMVVALGAVAAAAACTSELVVDEFTNSFSTKRNNLGSWTSDDASMASISASGGILSFTPKSGAYYYETFPCQALQTNSYTHVQFEIKAPVSGAAFTAELKWASSCSSTASTKTSFRVTSLTGSWQQLRIPLNSFPGANLNAALSIVIMSFSSTQQWQLDKVSFACSQGPMSSATTLLTTTAPGTIHAYYICFNGAHPNYIHSNAELSKHIYSTNSVYHRYIDFNAIHCEHIDFDTAHHKYNYVTTIYDHTYRIAIHYIYGHYDAIIYNSILSSALWHGCVYFNVSYFAHGYRDRLNNDWGCYDAIDFTISRLSFLQYNALLLPTGDDGTMQSMVVSNNRITLTPKSTSSYFYTQVGCVDATKYGGISLQIKAAVGTTFKIELSSKTTCDGAATAWSSQTTTQLGWTFDGTEKLYSFAWSKFSGVNLTKLRSIVVSTLNKPVTLGPLALYCGSIPNGWPVPTTTSSVVSAETVEAPAATISGFVIDTFSNPSTNSLGFWHGGSEMSLSWGTNRVTIVAPGPDYAFTTQLSGGCRDMRSYSSSYLHIAYSGHTKFSVSLQQHNSQCNGGMAPNPETRDSLEAGRYAVGNDIYIPISHFKINLQRATSIAIRGVYSTDPFVLTKVEIIPSIPPGVGIPPKLPSGTLVFACTRPNSFAFGIDDGNPKYAARLAQIIRDAGIKVTFFAVGAVLENPSTGMASFYQQLKDEGHQIALHSYSHPRMEGLPSIDSIDWEYTENYRVMSSTFGERSTYFRPPFGVEGARMRQRWAAASGSDKAYIINWSVDVQDWLWAETSTPEKQVDAFKADVAKGGNLVVMHFSYNSTVNYFPEFIKQAKAAEDDTVMAGTAGSAEVAQGGVHSMRAKRLQQLNEIIAGRDLVETTISTPHEILMSNALRNAVLGRACYPRDEEAMVRRITDNRVRNRDYLIGDATDLENGRFPGILLDAWKLIICDVRFIDESHGLEAAYNAQLREQDLQTLGERAREIVRTEEERLARRNARWFISALENLSPEKFEQMEPDVNATMTIWKEVSPAPPAWIQQITWAMQPWGFAFYKTKKVEQVYGSNWAEAWEAIREQSCVLPHSNWDERSIRHASLDGIHCGGYRSVVKKLWTEDWPSGPPAGGVTSDIAVREHFRGYRESLASPGILRNTFIVVDAEPIPDSLDEVIHNRLPDLWVWAYDADWDPSLSPTVSVLEGEEYQGRVKVSIYCLNAWFYAARYEGISFLDMWLKAQRHSQKQWICYSKPLEEWCHESYI</sequence>
<dbReference type="Gene3D" id="3.20.20.370">
    <property type="entry name" value="Glycoside hydrolase/deacetylase"/>
    <property type="match status" value="1"/>
</dbReference>
<keyword evidence="2" id="KW-0479">Metal-binding</keyword>
<feature type="chain" id="PRO_5047442476" evidence="7">
    <location>
        <begin position="23"/>
        <end position="1261"/>
    </location>
</feature>
<keyword evidence="6" id="KW-0170">Cobalt</keyword>
<dbReference type="InterPro" id="IPR011330">
    <property type="entry name" value="Glyco_hydro/deAcase_b/a-brl"/>
</dbReference>
<evidence type="ECO:0000256" key="6">
    <source>
        <dbReference type="ARBA" id="ARBA00023285"/>
    </source>
</evidence>
<keyword evidence="5" id="KW-0119">Carbohydrate metabolism</keyword>
<dbReference type="InterPro" id="IPR008979">
    <property type="entry name" value="Galactose-bd-like_sf"/>
</dbReference>
<dbReference type="SUPFAM" id="SSF49785">
    <property type="entry name" value="Galactose-binding domain-like"/>
    <property type="match status" value="1"/>
</dbReference>
<gene>
    <name evidence="9" type="ORF">Purlil1_11666</name>
</gene>
<dbReference type="PROSITE" id="PS51257">
    <property type="entry name" value="PROKAR_LIPOPROTEIN"/>
    <property type="match status" value="1"/>
</dbReference>
<evidence type="ECO:0000256" key="3">
    <source>
        <dbReference type="ARBA" id="ARBA00022729"/>
    </source>
</evidence>
<dbReference type="EMBL" id="JAWRVI010000074">
    <property type="protein sequence ID" value="KAK4081405.1"/>
    <property type="molecule type" value="Genomic_DNA"/>
</dbReference>
<keyword evidence="4" id="KW-0378">Hydrolase</keyword>
<evidence type="ECO:0000256" key="2">
    <source>
        <dbReference type="ARBA" id="ARBA00022723"/>
    </source>
</evidence>
<reference evidence="9 10" key="1">
    <citation type="journal article" date="2024" name="Microbiol. Resour. Announc.">
        <title>Genome annotations for the ascomycete fungi Trichoderma harzianum, Trichoderma aggressivum, and Purpureocillium lilacinum.</title>
        <authorList>
            <person name="Beijen E.P.W."/>
            <person name="Ohm R.A."/>
        </authorList>
    </citation>
    <scope>NUCLEOTIDE SEQUENCE [LARGE SCALE GENOMIC DNA]</scope>
    <source>
        <strain evidence="9 10">CBS 150709</strain>
    </source>
</reference>
<feature type="signal peptide" evidence="7">
    <location>
        <begin position="1"/>
        <end position="22"/>
    </location>
</feature>
<comment type="caution">
    <text evidence="9">The sequence shown here is derived from an EMBL/GenBank/DDBJ whole genome shotgun (WGS) entry which is preliminary data.</text>
</comment>
<dbReference type="Gene3D" id="2.60.120.430">
    <property type="entry name" value="Galactose-binding lectin"/>
    <property type="match status" value="1"/>
</dbReference>
<evidence type="ECO:0000256" key="7">
    <source>
        <dbReference type="SAM" id="SignalP"/>
    </source>
</evidence>
<organism evidence="9 10">
    <name type="scientific">Purpureocillium lilacinum</name>
    <name type="common">Paecilomyces lilacinus</name>
    <dbReference type="NCBI Taxonomy" id="33203"/>
    <lineage>
        <taxon>Eukaryota</taxon>
        <taxon>Fungi</taxon>
        <taxon>Dikarya</taxon>
        <taxon>Ascomycota</taxon>
        <taxon>Pezizomycotina</taxon>
        <taxon>Sordariomycetes</taxon>
        <taxon>Hypocreomycetidae</taxon>
        <taxon>Hypocreales</taxon>
        <taxon>Ophiocordycipitaceae</taxon>
        <taxon>Purpureocillium</taxon>
    </lineage>
</organism>
<comment type="cofactor">
    <cofactor evidence="1">
        <name>Co(2+)</name>
        <dbReference type="ChEBI" id="CHEBI:48828"/>
    </cofactor>
</comment>
<proteinExistence type="predicted"/>
<evidence type="ECO:0000313" key="9">
    <source>
        <dbReference type="EMBL" id="KAK4081405.1"/>
    </source>
</evidence>
<evidence type="ECO:0000256" key="5">
    <source>
        <dbReference type="ARBA" id="ARBA00023277"/>
    </source>
</evidence>
<evidence type="ECO:0000256" key="1">
    <source>
        <dbReference type="ARBA" id="ARBA00001941"/>
    </source>
</evidence>
<dbReference type="InterPro" id="IPR002509">
    <property type="entry name" value="NODB_dom"/>
</dbReference>
<protein>
    <submittedName>
        <fullName evidence="9">CAZyme family CE4</fullName>
    </submittedName>
</protein>
<dbReference type="Proteomes" id="UP001287286">
    <property type="component" value="Unassembled WGS sequence"/>
</dbReference>
<keyword evidence="10" id="KW-1185">Reference proteome</keyword>
<dbReference type="PANTHER" id="PTHR46471">
    <property type="entry name" value="CHITIN DEACETYLASE"/>
    <property type="match status" value="1"/>
</dbReference>
<dbReference type="Pfam" id="PF01522">
    <property type="entry name" value="Polysacc_deac_1"/>
    <property type="match status" value="1"/>
</dbReference>
<dbReference type="PANTHER" id="PTHR46471:SF6">
    <property type="entry name" value="GLYCOSYL HYDROLASE"/>
    <property type="match status" value="1"/>
</dbReference>
<dbReference type="SUPFAM" id="SSF88713">
    <property type="entry name" value="Glycoside hydrolase/deacetylase"/>
    <property type="match status" value="1"/>
</dbReference>
<dbReference type="CDD" id="cd10917">
    <property type="entry name" value="CE4_NodB_like_6s_7s"/>
    <property type="match status" value="1"/>
</dbReference>
<evidence type="ECO:0000313" key="10">
    <source>
        <dbReference type="Proteomes" id="UP001287286"/>
    </source>
</evidence>
<evidence type="ECO:0000259" key="8">
    <source>
        <dbReference type="PROSITE" id="PS51677"/>
    </source>
</evidence>